<accession>A0ABW2SCA6</accession>
<evidence type="ECO:0000313" key="2">
    <source>
        <dbReference type="EMBL" id="MFC7460788.1"/>
    </source>
</evidence>
<protein>
    <recommendedName>
        <fullName evidence="4">Phage recombination protein Bet</fullName>
    </recommendedName>
</protein>
<dbReference type="EMBL" id="JBHTBZ010000020">
    <property type="protein sequence ID" value="MFC7460788.1"/>
    <property type="molecule type" value="Genomic_DNA"/>
</dbReference>
<name>A0ABW2SCA6_9BURK</name>
<evidence type="ECO:0000256" key="1">
    <source>
        <dbReference type="SAM" id="MobiDB-lite"/>
    </source>
</evidence>
<sequence>MNDIVTQSALAPALMQPMGIESASTAVAAQAKAMVESRYVMAMRNPRNMDQVRLDLIKECRRPSFADNKSTYYVKPIGNGVEGLGIRFVEVALRCMKNVLVETTMIFEDEIKEVHRVSVTDLEANITYPLDVRVSKTVERSKPNDDGTYLSVRMNSRQKPVYTILGTDDDILNKRGALISKAIRTIGLRIIPGDLQDEAEQIIKQVRLDKAAQDPDAERRRIVDAFADLGVNATDLTSYLGHPIAQCSPAQLVHLRGIYGAIKDGEATWQTVMQNKAEAAGGEGGPKGGPALPPCSTERFAKNLPGWKKQINEGGKVSDLLAMLATKYTLSPEQLAQINALTHPEPGSQEAGATDPTTTNEEGQQ</sequence>
<comment type="caution">
    <text evidence="2">The sequence shown here is derived from an EMBL/GenBank/DDBJ whole genome shotgun (WGS) entry which is preliminary data.</text>
</comment>
<proteinExistence type="predicted"/>
<evidence type="ECO:0000313" key="3">
    <source>
        <dbReference type="Proteomes" id="UP001596457"/>
    </source>
</evidence>
<reference evidence="3" key="1">
    <citation type="journal article" date="2019" name="Int. J. Syst. Evol. Microbiol.">
        <title>The Global Catalogue of Microorganisms (GCM) 10K type strain sequencing project: providing services to taxonomists for standard genome sequencing and annotation.</title>
        <authorList>
            <consortium name="The Broad Institute Genomics Platform"/>
            <consortium name="The Broad Institute Genome Sequencing Center for Infectious Disease"/>
            <person name="Wu L."/>
            <person name="Ma J."/>
        </authorList>
    </citation>
    <scope>NUCLEOTIDE SEQUENCE [LARGE SCALE GENOMIC DNA]</scope>
    <source>
        <strain evidence="3">CCUG 53903</strain>
    </source>
</reference>
<gene>
    <name evidence="2" type="ORF">ACFQU0_10140</name>
</gene>
<dbReference type="RefSeq" id="WP_382200367.1">
    <property type="nucleotide sequence ID" value="NZ_JBHTBZ010000020.1"/>
</dbReference>
<dbReference type="Proteomes" id="UP001596457">
    <property type="component" value="Unassembled WGS sequence"/>
</dbReference>
<feature type="region of interest" description="Disordered" evidence="1">
    <location>
        <begin position="336"/>
        <end position="365"/>
    </location>
</feature>
<organism evidence="2 3">
    <name type="scientific">Hydrogenophaga defluvii</name>
    <dbReference type="NCBI Taxonomy" id="249410"/>
    <lineage>
        <taxon>Bacteria</taxon>
        <taxon>Pseudomonadati</taxon>
        <taxon>Pseudomonadota</taxon>
        <taxon>Betaproteobacteria</taxon>
        <taxon>Burkholderiales</taxon>
        <taxon>Comamonadaceae</taxon>
        <taxon>Hydrogenophaga</taxon>
    </lineage>
</organism>
<keyword evidence="3" id="KW-1185">Reference proteome</keyword>
<feature type="compositionally biased region" description="Polar residues" evidence="1">
    <location>
        <begin position="355"/>
        <end position="365"/>
    </location>
</feature>
<evidence type="ECO:0008006" key="4">
    <source>
        <dbReference type="Google" id="ProtNLM"/>
    </source>
</evidence>